<dbReference type="Pfam" id="PF03713">
    <property type="entry name" value="DUF305"/>
    <property type="match status" value="1"/>
</dbReference>
<feature type="signal peptide" evidence="1">
    <location>
        <begin position="1"/>
        <end position="25"/>
    </location>
</feature>
<feature type="chain" id="PRO_5047322775" description="DUF305 domain-containing protein" evidence="1">
    <location>
        <begin position="26"/>
        <end position="212"/>
    </location>
</feature>
<proteinExistence type="predicted"/>
<gene>
    <name evidence="3" type="ORF">NGTWS1702_26200</name>
</gene>
<evidence type="ECO:0000313" key="4">
    <source>
        <dbReference type="Proteomes" id="UP001060504"/>
    </source>
</evidence>
<organism evidence="3 4">
    <name type="scientific">Mycolicibacterium cyprinidarum</name>
    <dbReference type="NCBI Taxonomy" id="2860311"/>
    <lineage>
        <taxon>Bacteria</taxon>
        <taxon>Bacillati</taxon>
        <taxon>Actinomycetota</taxon>
        <taxon>Actinomycetes</taxon>
        <taxon>Mycobacteriales</taxon>
        <taxon>Mycobacteriaceae</taxon>
        <taxon>Mycolicibacterium</taxon>
    </lineage>
</organism>
<dbReference type="PANTHER" id="PTHR36933">
    <property type="entry name" value="SLL0788 PROTEIN"/>
    <property type="match status" value="1"/>
</dbReference>
<dbReference type="Proteomes" id="UP001060504">
    <property type="component" value="Unassembled WGS sequence"/>
</dbReference>
<dbReference type="PROSITE" id="PS51257">
    <property type="entry name" value="PROKAR_LIPOPROTEIN"/>
    <property type="match status" value="1"/>
</dbReference>
<evidence type="ECO:0000313" key="3">
    <source>
        <dbReference type="EMBL" id="GJF18354.1"/>
    </source>
</evidence>
<dbReference type="InterPro" id="IPR005183">
    <property type="entry name" value="DUF305_CopM-like"/>
</dbReference>
<dbReference type="Gene3D" id="1.20.1260.10">
    <property type="match status" value="1"/>
</dbReference>
<name>A0ABQ4VC82_9MYCO</name>
<keyword evidence="1" id="KW-0732">Signal</keyword>
<evidence type="ECO:0000259" key="2">
    <source>
        <dbReference type="Pfam" id="PF03713"/>
    </source>
</evidence>
<evidence type="ECO:0000256" key="1">
    <source>
        <dbReference type="SAM" id="SignalP"/>
    </source>
</evidence>
<reference evidence="3 4" key="1">
    <citation type="submission" date="2021-08" db="EMBL/GenBank/DDBJ databases">
        <title>Draft genome sequence of Mycolicibacterium sp. NGTWS1702 strain.</title>
        <authorList>
            <person name="Matsumoto M."/>
            <person name="Tang B.C.C."/>
            <person name="Machida Y."/>
            <person name="Matoyama H."/>
            <person name="Kishihara T."/>
            <person name="Sato S."/>
            <person name="Kondo I."/>
            <person name="Sano M."/>
            <person name="Kato G."/>
        </authorList>
    </citation>
    <scope>NUCLEOTIDE SEQUENCE [LARGE SCALE GENOMIC DNA]</scope>
    <source>
        <strain evidence="3 4">NGTWSNA01</strain>
    </source>
</reference>
<dbReference type="EMBL" id="BPRH01002742">
    <property type="protein sequence ID" value="GJF18354.1"/>
    <property type="molecule type" value="Genomic_DNA"/>
</dbReference>
<sequence length="212" mass="22255">MSSISARLAAAFVAVVAAASLAACAGSADSAQDGKSDPRIPESAVITGEPAGYNADDVSFADDIISGHQQAIDLLKLVPERSTNTELAALASQISAVQQPEINIMNVFLVQWKESPEFGDLERGDDAAGQGVATPGMVDAATMTKLESLRGTEFDTLWLKTMIGHQQAAVEVAKSEITNGANVDARAMAETMVSTQESQIEQMKKMLEGSKP</sequence>
<dbReference type="PANTHER" id="PTHR36933:SF1">
    <property type="entry name" value="SLL0788 PROTEIN"/>
    <property type="match status" value="1"/>
</dbReference>
<comment type="caution">
    <text evidence="3">The sequence shown here is derived from an EMBL/GenBank/DDBJ whole genome shotgun (WGS) entry which is preliminary data.</text>
</comment>
<accession>A0ABQ4VC82</accession>
<protein>
    <recommendedName>
        <fullName evidence="2">DUF305 domain-containing protein</fullName>
    </recommendedName>
</protein>
<dbReference type="InterPro" id="IPR012347">
    <property type="entry name" value="Ferritin-like"/>
</dbReference>
<keyword evidence="4" id="KW-1185">Reference proteome</keyword>
<feature type="domain" description="DUF305" evidence="2">
    <location>
        <begin position="57"/>
        <end position="207"/>
    </location>
</feature>